<accession>A0A371NCU6</accession>
<keyword evidence="3 8" id="KW-0808">Transferase</keyword>
<dbReference type="Gene3D" id="3.40.50.11600">
    <property type="match status" value="1"/>
</dbReference>
<evidence type="ECO:0000256" key="3">
    <source>
        <dbReference type="ARBA" id="ARBA00022679"/>
    </source>
</evidence>
<evidence type="ECO:0000256" key="2">
    <source>
        <dbReference type="ARBA" id="ARBA00022603"/>
    </source>
</evidence>
<dbReference type="GO" id="GO:0032259">
    <property type="term" value="P:methylation"/>
    <property type="evidence" value="ECO:0007669"/>
    <property type="project" value="UniProtKB-KW"/>
</dbReference>
<dbReference type="GeneID" id="301443458"/>
<dbReference type="InterPro" id="IPR016041">
    <property type="entry name" value="Ac-CoA_synth_d_su_TIM-brl"/>
</dbReference>
<dbReference type="GO" id="GO:0051539">
    <property type="term" value="F:4 iron, 4 sulfur cluster binding"/>
    <property type="evidence" value="ECO:0007669"/>
    <property type="project" value="UniProtKB-KW"/>
</dbReference>
<feature type="binding site" evidence="9">
    <location>
        <position position="445"/>
    </location>
    <ligand>
        <name>5-methoxybenzimidazolylcob(I)amide</name>
        <dbReference type="ChEBI" id="CHEBI:157765"/>
    </ligand>
</feature>
<feature type="binding site" evidence="8 10">
    <location>
        <position position="25"/>
    </location>
    <ligand>
        <name>[4Fe-4S] cluster</name>
        <dbReference type="ChEBI" id="CHEBI:49883"/>
    </ligand>
</feature>
<dbReference type="HAMAP" id="MF_01136">
    <property type="entry name" value="CdhE"/>
    <property type="match status" value="1"/>
</dbReference>
<dbReference type="InterPro" id="IPR023427">
    <property type="entry name" value="AcylCoA_decarb/synth_gsu_arc"/>
</dbReference>
<feature type="binding site" evidence="8 10">
    <location>
        <position position="20"/>
    </location>
    <ligand>
        <name>[4Fe-4S] cluster</name>
        <dbReference type="ChEBI" id="CHEBI:49883"/>
    </ligand>
</feature>
<comment type="cofactor">
    <cofactor evidence="8">
        <name>[4Fe-4S] cluster</name>
        <dbReference type="ChEBI" id="CHEBI:49883"/>
    </cofactor>
    <text evidence="8">Binds 1 [4Fe-4S] cluster.</text>
</comment>
<dbReference type="PANTHER" id="PTHR36214">
    <property type="match status" value="1"/>
</dbReference>
<evidence type="ECO:0000256" key="4">
    <source>
        <dbReference type="ARBA" id="ARBA00022723"/>
    </source>
</evidence>
<name>A0A371NCU6_9EURY</name>
<feature type="binding site" evidence="8 10">
    <location>
        <position position="17"/>
    </location>
    <ligand>
        <name>[4Fe-4S] cluster</name>
        <dbReference type="ChEBI" id="CHEBI:49883"/>
    </ligand>
</feature>
<dbReference type="InterPro" id="IPR051069">
    <property type="entry name" value="ACDS_complex_subunit"/>
</dbReference>
<dbReference type="EMBL" id="QREL01000002">
    <property type="protein sequence ID" value="REE26240.1"/>
    <property type="molecule type" value="Genomic_DNA"/>
</dbReference>
<gene>
    <name evidence="8" type="primary">cdhE</name>
    <name evidence="12" type="ORF">C7452_1198</name>
</gene>
<feature type="domain" description="4Fe-4S" evidence="11">
    <location>
        <begin position="1"/>
        <end position="59"/>
    </location>
</feature>
<sequence length="458" mass="50317">MQVTAMDVYRLLPKTNCGKCNEASCMAFATKLIEKEVTLDDCPQLSGDERQKLENLLAPAVKEITFGPEENQVVVGGDEVLYRYELTYYNPTALVVDLPDDLPSEELLNRAQRIMDLEFERTGEKLTLDAIALRNRSGSPEKFAEAAENISKLNFPVVLCTFDAEAMKAALEVLGDQKPLLYAAREDNLGEMAELSVSYGCPLVLFSPGDLEEMKNLSRRLRSLGVTEIVLDPGTFTGEGIGDTIDNFVMIRRLAVEDRDEDFRFPIMGIPALSRLTVSDKIEANIREATVAATLMNRYADILILAGTEIWEIMPVLTLRQGLYTDPRKPQAVDPGVYEFGDVDENSPVILTTNFSLTYYTVEGDLKSGDVTAYLLVLDTEGRAVDVSLAGGQLNGPAVADLIKETGIEERVRDKVMIIPGLAAPASGEIEDDTGWKVLVGPRDSSGIPDYLDKLASE</sequence>
<dbReference type="GO" id="GO:0008168">
    <property type="term" value="F:methyltransferase activity"/>
    <property type="evidence" value="ECO:0007669"/>
    <property type="project" value="UniProtKB-UniRule"/>
</dbReference>
<organism evidence="12 13">
    <name type="scientific">Methanothermobacter defluvii</name>
    <dbReference type="NCBI Taxonomy" id="49339"/>
    <lineage>
        <taxon>Archaea</taxon>
        <taxon>Methanobacteriati</taxon>
        <taxon>Methanobacteriota</taxon>
        <taxon>Methanomada group</taxon>
        <taxon>Methanobacteria</taxon>
        <taxon>Methanobacteriales</taxon>
        <taxon>Methanobacteriaceae</taxon>
        <taxon>Methanothermobacter</taxon>
    </lineage>
</organism>
<dbReference type="AlphaFoldDB" id="A0A371NCU6"/>
<dbReference type="SUPFAM" id="SSF51717">
    <property type="entry name" value="Dihydropteroate synthetase-like"/>
    <property type="match status" value="1"/>
</dbReference>
<reference evidence="12 13" key="1">
    <citation type="submission" date="2018-07" db="EMBL/GenBank/DDBJ databases">
        <title>Genomic Encyclopedia of Type Strains, Phase IV (KMG-IV): sequencing the most valuable type-strain genomes for metagenomic binning, comparative biology and taxonomic classification.</title>
        <authorList>
            <person name="Goeker M."/>
        </authorList>
    </citation>
    <scope>NUCLEOTIDE SEQUENCE [LARGE SCALE GENOMIC DNA]</scope>
    <source>
        <strain evidence="12 13">DSM 7466</strain>
    </source>
</reference>
<dbReference type="RefSeq" id="WP_115892568.1">
    <property type="nucleotide sequence ID" value="NZ_QREL01000002.1"/>
</dbReference>
<keyword evidence="7 8" id="KW-0170">Cobalt</keyword>
<dbReference type="GO" id="GO:0005506">
    <property type="term" value="F:iron ion binding"/>
    <property type="evidence" value="ECO:0007669"/>
    <property type="project" value="UniProtKB-UniRule"/>
</dbReference>
<dbReference type="Gene3D" id="3.20.20.20">
    <property type="entry name" value="Dihydropteroate synthase-like"/>
    <property type="match status" value="1"/>
</dbReference>
<evidence type="ECO:0000256" key="1">
    <source>
        <dbReference type="ARBA" id="ARBA00022485"/>
    </source>
</evidence>
<dbReference type="Pfam" id="PF04060">
    <property type="entry name" value="FeS"/>
    <property type="match status" value="1"/>
</dbReference>
<evidence type="ECO:0000256" key="6">
    <source>
        <dbReference type="ARBA" id="ARBA00023014"/>
    </source>
</evidence>
<keyword evidence="2 8" id="KW-0489">Methyltransferase</keyword>
<dbReference type="GO" id="GO:0046356">
    <property type="term" value="P:acetyl-CoA catabolic process"/>
    <property type="evidence" value="ECO:0007669"/>
    <property type="project" value="InterPro"/>
</dbReference>
<dbReference type="InterPro" id="IPR007202">
    <property type="entry name" value="4Fe-4S_dom"/>
</dbReference>
<dbReference type="PIRSF" id="PIRSF000376">
    <property type="entry name" value="AcCoA_decarb_gamma"/>
    <property type="match status" value="1"/>
</dbReference>
<keyword evidence="13" id="KW-1185">Reference proteome</keyword>
<dbReference type="EC" id="2.1.1.245" evidence="8"/>
<evidence type="ECO:0000256" key="5">
    <source>
        <dbReference type="ARBA" id="ARBA00023004"/>
    </source>
</evidence>
<feature type="binding site" evidence="8 10">
    <location>
        <position position="42"/>
    </location>
    <ligand>
        <name>[4Fe-4S] cluster</name>
        <dbReference type="ChEBI" id="CHEBI:49883"/>
    </ligand>
</feature>
<dbReference type="InterPro" id="IPR011005">
    <property type="entry name" value="Dihydropteroate_synth-like_sf"/>
</dbReference>
<keyword evidence="6 8" id="KW-0411">Iron-sulfur</keyword>
<evidence type="ECO:0000259" key="11">
    <source>
        <dbReference type="PROSITE" id="PS51656"/>
    </source>
</evidence>
<comment type="cofactor">
    <cofactor evidence="8">
        <name>corrinoid</name>
        <dbReference type="ChEBI" id="CHEBI:33913"/>
    </cofactor>
</comment>
<dbReference type="PANTHER" id="PTHR36214:SF3">
    <property type="entry name" value="ACETYL-COA DECARBONYLASE_SYNTHASE COMPLEX SUBUNIT GAMMA"/>
    <property type="match status" value="1"/>
</dbReference>
<dbReference type="PROSITE" id="PS51656">
    <property type="entry name" value="4FE4S"/>
    <property type="match status" value="1"/>
</dbReference>
<keyword evidence="4 8" id="KW-0479">Metal-binding</keyword>
<feature type="binding site" evidence="9">
    <location>
        <position position="352"/>
    </location>
    <ligand>
        <name>5-methoxybenzimidazolylcob(I)amide</name>
        <dbReference type="ChEBI" id="CHEBI:157765"/>
    </ligand>
</feature>
<evidence type="ECO:0000313" key="12">
    <source>
        <dbReference type="EMBL" id="REE26240.1"/>
    </source>
</evidence>
<keyword evidence="5 8" id="KW-0408">Iron</keyword>
<evidence type="ECO:0000313" key="13">
    <source>
        <dbReference type="Proteomes" id="UP000256864"/>
    </source>
</evidence>
<evidence type="ECO:0000256" key="9">
    <source>
        <dbReference type="PIRSR" id="PIRSR000376-1"/>
    </source>
</evidence>
<keyword evidence="1 8" id="KW-0004">4Fe-4S</keyword>
<proteinExistence type="inferred from homology"/>
<evidence type="ECO:0000256" key="10">
    <source>
        <dbReference type="PIRSR" id="PIRSR000376-2"/>
    </source>
</evidence>
<comment type="catalytic activity">
    <reaction evidence="8">
        <text>5,6,7,8-tetrahydrosarcinapterin + methyl-Co(III)-[corrinoid Fe-S protein] = 5-methyltetrahydrosarcinapterin + Co(I)-[corrinoid Fe-S protein] + H(+)</text>
        <dbReference type="Rhea" id="RHEA:45196"/>
        <dbReference type="Rhea" id="RHEA-COMP:11110"/>
        <dbReference type="Rhea" id="RHEA-COMP:11111"/>
        <dbReference type="ChEBI" id="CHEBI:15378"/>
        <dbReference type="ChEBI" id="CHEBI:59924"/>
        <dbReference type="ChEBI" id="CHEBI:64267"/>
        <dbReference type="ChEBI" id="CHEBI:85033"/>
        <dbReference type="ChEBI" id="CHEBI:85035"/>
        <dbReference type="EC" id="2.1.1.245"/>
    </reaction>
</comment>
<dbReference type="NCBIfam" id="NF003195">
    <property type="entry name" value="PRK04165.1"/>
    <property type="match status" value="1"/>
</dbReference>
<feature type="binding site" evidence="9">
    <location>
        <begin position="382"/>
        <end position="385"/>
    </location>
    <ligand>
        <name>5-methoxybenzimidazolylcob(I)amide</name>
        <dbReference type="ChEBI" id="CHEBI:157765"/>
    </ligand>
</feature>
<evidence type="ECO:0000256" key="7">
    <source>
        <dbReference type="ARBA" id="ARBA00023285"/>
    </source>
</evidence>
<dbReference type="Proteomes" id="UP000256864">
    <property type="component" value="Unassembled WGS sequence"/>
</dbReference>
<dbReference type="Pfam" id="PF03599">
    <property type="entry name" value="CdhD"/>
    <property type="match status" value="1"/>
</dbReference>
<protein>
    <recommendedName>
        <fullName evidence="8">Acetyl-CoA decarbonylase/synthase complex subunit gamma</fullName>
        <shortName evidence="8">ACDS complex subunit gamma</shortName>
        <ecNumber evidence="8">2.1.1.245</ecNumber>
    </recommendedName>
    <alternativeName>
        <fullName evidence="8">5-methyltetrahydrosarcinapterin:corrinoid/iron-sulfur protein Co-methyltransferase</fullName>
    </alternativeName>
    <alternativeName>
        <fullName evidence="8">ACDS complex methyltransferase</fullName>
    </alternativeName>
    <alternativeName>
        <fullName evidence="8">Corrinoid/iron-sulfur component large subunit</fullName>
    </alternativeName>
</protein>
<feature type="binding site" evidence="9">
    <location>
        <position position="358"/>
    </location>
    <ligand>
        <name>5-methoxybenzimidazolylcob(I)amide</name>
        <dbReference type="ChEBI" id="CHEBI:157765"/>
    </ligand>
</feature>
<comment type="subunit">
    <text evidence="8">Heterodimer of delta and gamma chains. The ACDS complex is made up of alpha, epsilon, beta, gamma and delta chains with a probable stoichiometry of (alpha(2)epsilon(2))(4)-beta(8)-(gamma(1)delta(1))(8).</text>
</comment>
<dbReference type="InterPro" id="IPR016218">
    <property type="entry name" value="AcylCoA_decarb/synth_gsu"/>
</dbReference>
<comment type="caution">
    <text evidence="12">The sequence shown here is derived from an EMBL/GenBank/DDBJ whole genome shotgun (WGS) entry which is preliminary data.</text>
</comment>
<evidence type="ECO:0000256" key="8">
    <source>
        <dbReference type="HAMAP-Rule" id="MF_01136"/>
    </source>
</evidence>
<comment type="function">
    <text evidence="8">Part of a complex that catalyzes the reversible cleavage of acetyl-CoA, allowing autotrophic growth from CO(2).</text>
</comment>